<dbReference type="Proteomes" id="UP000051010">
    <property type="component" value="Unassembled WGS sequence"/>
</dbReference>
<sequence length="202" mass="23976">MHFNFKSGKNINSKSNPDYTVFFISAFKNNKIPSKIANQIINYSLKLFPEMPINLFLDGYLLTSRQNFFHKLIHQIDKNRIPNTKTVIGGLENRQIDALLFFLTTDYRYHRSSLQPIIDVAPMFKFIYAPESFDYSHIDITDRRWQILIIGNLKKWQNRFTKYFKNKQLKKQVISLHQYFQSRNTDINGFTTMSFLESILSI</sequence>
<evidence type="ECO:0000313" key="2">
    <source>
        <dbReference type="Proteomes" id="UP000051010"/>
    </source>
</evidence>
<reference evidence="1 2" key="1">
    <citation type="journal article" date="2015" name="Genome Announc.">
        <title>Expanding the biotechnology potential of lactobacilli through comparative genomics of 213 strains and associated genera.</title>
        <authorList>
            <person name="Sun Z."/>
            <person name="Harris H.M."/>
            <person name="McCann A."/>
            <person name="Guo C."/>
            <person name="Argimon S."/>
            <person name="Zhang W."/>
            <person name="Yang X."/>
            <person name="Jeffery I.B."/>
            <person name="Cooney J.C."/>
            <person name="Kagawa T.F."/>
            <person name="Liu W."/>
            <person name="Song Y."/>
            <person name="Salvetti E."/>
            <person name="Wrobel A."/>
            <person name="Rasinkangas P."/>
            <person name="Parkhill J."/>
            <person name="Rea M.C."/>
            <person name="O'Sullivan O."/>
            <person name="Ritari J."/>
            <person name="Douillard F.P."/>
            <person name="Paul Ross R."/>
            <person name="Yang R."/>
            <person name="Briner A.E."/>
            <person name="Felis G.E."/>
            <person name="de Vos W.M."/>
            <person name="Barrangou R."/>
            <person name="Klaenhammer T.R."/>
            <person name="Caufield P.W."/>
            <person name="Cui Y."/>
            <person name="Zhang H."/>
            <person name="O'Toole P.W."/>
        </authorList>
    </citation>
    <scope>NUCLEOTIDE SEQUENCE [LARGE SCALE GENOMIC DNA]</scope>
    <source>
        <strain evidence="1 2">DSM 18390</strain>
    </source>
</reference>
<proteinExistence type="predicted"/>
<accession>A0A0R1YF77</accession>
<comment type="caution">
    <text evidence="1">The sequence shown here is derived from an EMBL/GenBank/DDBJ whole genome shotgun (WGS) entry which is preliminary data.</text>
</comment>
<evidence type="ECO:0000313" key="1">
    <source>
        <dbReference type="EMBL" id="KRM41079.1"/>
    </source>
</evidence>
<name>A0A0R1YF77_9LACO</name>
<dbReference type="AlphaFoldDB" id="A0A0R1YF77"/>
<dbReference type="PATRIC" id="fig|1423786.4.peg.2686"/>
<gene>
    <name evidence="1" type="ORF">FD47_GL002565</name>
</gene>
<dbReference type="EMBL" id="AZFZ01000068">
    <property type="protein sequence ID" value="KRM41079.1"/>
    <property type="molecule type" value="Genomic_DNA"/>
</dbReference>
<organism evidence="1 2">
    <name type="scientific">Lentilactobacillus parafarraginis DSM 18390 = JCM 14109</name>
    <dbReference type="NCBI Taxonomy" id="1423786"/>
    <lineage>
        <taxon>Bacteria</taxon>
        <taxon>Bacillati</taxon>
        <taxon>Bacillota</taxon>
        <taxon>Bacilli</taxon>
        <taxon>Lactobacillales</taxon>
        <taxon>Lactobacillaceae</taxon>
        <taxon>Lentilactobacillus</taxon>
    </lineage>
</organism>
<protein>
    <submittedName>
        <fullName evidence="1">Uncharacterized protein</fullName>
    </submittedName>
</protein>